<keyword evidence="1" id="KW-0812">Transmembrane</keyword>
<feature type="transmembrane region" description="Helical" evidence="1">
    <location>
        <begin position="12"/>
        <end position="32"/>
    </location>
</feature>
<evidence type="ECO:0000313" key="3">
    <source>
        <dbReference type="Proteomes" id="UP001216390"/>
    </source>
</evidence>
<accession>A0AAE9Y5X7</accession>
<evidence type="ECO:0000313" key="2">
    <source>
        <dbReference type="EMBL" id="WCO67445.1"/>
    </source>
</evidence>
<dbReference type="AlphaFoldDB" id="A0AAE9Y5X7"/>
<evidence type="ECO:0000256" key="1">
    <source>
        <dbReference type="SAM" id="Phobius"/>
    </source>
</evidence>
<dbReference type="EMBL" id="CP116942">
    <property type="protein sequence ID" value="WCO67445.1"/>
    <property type="molecule type" value="Genomic_DNA"/>
</dbReference>
<proteinExistence type="predicted"/>
<dbReference type="Proteomes" id="UP001216390">
    <property type="component" value="Chromosome"/>
</dbReference>
<keyword evidence="3" id="KW-1185">Reference proteome</keyword>
<name>A0AAE9Y5X7_9ACTN</name>
<keyword evidence="1" id="KW-0472">Membrane</keyword>
<protein>
    <submittedName>
        <fullName evidence="2">Uncharacterized protein</fullName>
    </submittedName>
</protein>
<gene>
    <name evidence="2" type="ORF">PO878_01765</name>
</gene>
<dbReference type="KEGG" id="ima:PO878_01765"/>
<sequence length="183" mass="19746">MSPVERSGSHAGRALAVSGVGIAVVLLVLWGASVLTSRQDSFDVRLGDQTFQGGNAERLAEEIDERGPILYGDISDTGTSSTRDVILQHLGDDPEEGWYAFRAQPPDRDRECTWDWQPDEDLFRAECDAALTAPADGEGLESYPVEVVDGKLDVDLNFDRRETTTTTSTTIVESGDVPTTAGG</sequence>
<dbReference type="RefSeq" id="WP_272736966.1">
    <property type="nucleotide sequence ID" value="NZ_CP116942.1"/>
</dbReference>
<reference evidence="2" key="1">
    <citation type="submission" date="2023-01" db="EMBL/GenBank/DDBJ databases">
        <title>The diversity of Class Acidimicrobiia in South China Sea sediment environments and the proposal of Iamia marina sp. nov., a novel species of the genus Iamia.</title>
        <authorList>
            <person name="He Y."/>
            <person name="Tian X."/>
        </authorList>
    </citation>
    <scope>NUCLEOTIDE SEQUENCE</scope>
    <source>
        <strain evidence="2">DSM 19957</strain>
    </source>
</reference>
<organism evidence="2 3">
    <name type="scientific">Iamia majanohamensis</name>
    <dbReference type="NCBI Taxonomy" id="467976"/>
    <lineage>
        <taxon>Bacteria</taxon>
        <taxon>Bacillati</taxon>
        <taxon>Actinomycetota</taxon>
        <taxon>Acidimicrobiia</taxon>
        <taxon>Acidimicrobiales</taxon>
        <taxon>Iamiaceae</taxon>
        <taxon>Iamia</taxon>
    </lineage>
</organism>
<keyword evidence="1" id="KW-1133">Transmembrane helix</keyword>